<feature type="chain" id="PRO_5045675229" evidence="2">
    <location>
        <begin position="38"/>
        <end position="84"/>
    </location>
</feature>
<organism evidence="3 4">
    <name type="scientific">Actinokineospora xionganensis</name>
    <dbReference type="NCBI Taxonomy" id="2684470"/>
    <lineage>
        <taxon>Bacteria</taxon>
        <taxon>Bacillati</taxon>
        <taxon>Actinomycetota</taxon>
        <taxon>Actinomycetes</taxon>
        <taxon>Pseudonocardiales</taxon>
        <taxon>Pseudonocardiaceae</taxon>
        <taxon>Actinokineospora</taxon>
    </lineage>
</organism>
<reference evidence="3 4" key="1">
    <citation type="submission" date="2020-06" db="EMBL/GenBank/DDBJ databases">
        <title>Actinokineospora xiongansis sp. nov., isolated from soil of Baiyangdian.</title>
        <authorList>
            <person name="Zhang X."/>
        </authorList>
    </citation>
    <scope>NUCLEOTIDE SEQUENCE [LARGE SCALE GENOMIC DNA]</scope>
    <source>
        <strain evidence="3 4">HBU206404</strain>
    </source>
</reference>
<sequence length="84" mass="8135">MAFGTRLTGVASLAAAMGAAAALAGVAVFTVSTAACAEPGHFVSTGDQVELVGGCLNPADLPAAPAPAPENTPATEVDPFRQAP</sequence>
<evidence type="ECO:0000313" key="4">
    <source>
        <dbReference type="Proteomes" id="UP000734823"/>
    </source>
</evidence>
<name>A0ABR7LCC6_9PSEU</name>
<protein>
    <submittedName>
        <fullName evidence="3">Uncharacterized protein</fullName>
    </submittedName>
</protein>
<keyword evidence="2" id="KW-0732">Signal</keyword>
<accession>A0ABR7LCC6</accession>
<evidence type="ECO:0000256" key="1">
    <source>
        <dbReference type="SAM" id="MobiDB-lite"/>
    </source>
</evidence>
<dbReference type="Proteomes" id="UP000734823">
    <property type="component" value="Unassembled WGS sequence"/>
</dbReference>
<dbReference type="EMBL" id="JABVED010000015">
    <property type="protein sequence ID" value="MBC6450345.1"/>
    <property type="molecule type" value="Genomic_DNA"/>
</dbReference>
<dbReference type="RefSeq" id="WP_187223441.1">
    <property type="nucleotide sequence ID" value="NZ_JABVED010000015.1"/>
</dbReference>
<proteinExistence type="predicted"/>
<comment type="caution">
    <text evidence="3">The sequence shown here is derived from an EMBL/GenBank/DDBJ whole genome shotgun (WGS) entry which is preliminary data.</text>
</comment>
<feature type="region of interest" description="Disordered" evidence="1">
    <location>
        <begin position="60"/>
        <end position="84"/>
    </location>
</feature>
<evidence type="ECO:0000256" key="2">
    <source>
        <dbReference type="SAM" id="SignalP"/>
    </source>
</evidence>
<keyword evidence="4" id="KW-1185">Reference proteome</keyword>
<feature type="signal peptide" evidence="2">
    <location>
        <begin position="1"/>
        <end position="37"/>
    </location>
</feature>
<evidence type="ECO:0000313" key="3">
    <source>
        <dbReference type="EMBL" id="MBC6450345.1"/>
    </source>
</evidence>
<gene>
    <name evidence="3" type="ORF">GPZ80_24615</name>
</gene>